<dbReference type="AlphaFoldDB" id="A0A7J7JPW0"/>
<protein>
    <submittedName>
        <fullName evidence="1">Uncharacterized protein</fullName>
    </submittedName>
</protein>
<organism evidence="1 2">
    <name type="scientific">Bugula neritina</name>
    <name type="common">Brown bryozoan</name>
    <name type="synonym">Sertularia neritina</name>
    <dbReference type="NCBI Taxonomy" id="10212"/>
    <lineage>
        <taxon>Eukaryota</taxon>
        <taxon>Metazoa</taxon>
        <taxon>Spiralia</taxon>
        <taxon>Lophotrochozoa</taxon>
        <taxon>Bryozoa</taxon>
        <taxon>Gymnolaemata</taxon>
        <taxon>Cheilostomatida</taxon>
        <taxon>Flustrina</taxon>
        <taxon>Buguloidea</taxon>
        <taxon>Bugulidae</taxon>
        <taxon>Bugula</taxon>
    </lineage>
</organism>
<proteinExistence type="predicted"/>
<dbReference type="Proteomes" id="UP000593567">
    <property type="component" value="Unassembled WGS sequence"/>
</dbReference>
<accession>A0A7J7JPW0</accession>
<gene>
    <name evidence="1" type="ORF">EB796_013320</name>
</gene>
<sequence length="119" mass="13016">MIYFTAIVSTCITVILTDGGKTIPSEAAAADIDAGTDEAELTVGTDEFISDAYNLEISDEDLMREMEALRASPGVDDQEWEAELQKELNDYEVVSGSNELDDEALEKEIMQEIKDTSTA</sequence>
<evidence type="ECO:0000313" key="1">
    <source>
        <dbReference type="EMBL" id="KAF6028380.1"/>
    </source>
</evidence>
<reference evidence="1" key="1">
    <citation type="submission" date="2020-06" db="EMBL/GenBank/DDBJ databases">
        <title>Draft genome of Bugula neritina, a colonial animal packing powerful symbionts and potential medicines.</title>
        <authorList>
            <person name="Rayko M."/>
        </authorList>
    </citation>
    <scope>NUCLEOTIDE SEQUENCE [LARGE SCALE GENOMIC DNA]</scope>
    <source>
        <strain evidence="1">Kwan_BN1</strain>
    </source>
</reference>
<keyword evidence="2" id="KW-1185">Reference proteome</keyword>
<name>A0A7J7JPW0_BUGNE</name>
<dbReference type="EMBL" id="VXIV02001955">
    <property type="protein sequence ID" value="KAF6028380.1"/>
    <property type="molecule type" value="Genomic_DNA"/>
</dbReference>
<comment type="caution">
    <text evidence="1">The sequence shown here is derived from an EMBL/GenBank/DDBJ whole genome shotgun (WGS) entry which is preliminary data.</text>
</comment>
<evidence type="ECO:0000313" key="2">
    <source>
        <dbReference type="Proteomes" id="UP000593567"/>
    </source>
</evidence>